<dbReference type="Proteomes" id="UP001178507">
    <property type="component" value="Unassembled WGS sequence"/>
</dbReference>
<evidence type="ECO:0000313" key="2">
    <source>
        <dbReference type="Proteomes" id="UP001178507"/>
    </source>
</evidence>
<gene>
    <name evidence="1" type="ORF">EVOR1521_LOCUS8612</name>
</gene>
<evidence type="ECO:0000313" key="1">
    <source>
        <dbReference type="EMBL" id="CAJ1380745.1"/>
    </source>
</evidence>
<name>A0AA36MPQ7_9DINO</name>
<reference evidence="1" key="1">
    <citation type="submission" date="2023-08" db="EMBL/GenBank/DDBJ databases">
        <authorList>
            <person name="Chen Y."/>
            <person name="Shah S."/>
            <person name="Dougan E. K."/>
            <person name="Thang M."/>
            <person name="Chan C."/>
        </authorList>
    </citation>
    <scope>NUCLEOTIDE SEQUENCE</scope>
</reference>
<evidence type="ECO:0008006" key="3">
    <source>
        <dbReference type="Google" id="ProtNLM"/>
    </source>
</evidence>
<organism evidence="1 2">
    <name type="scientific">Effrenium voratum</name>
    <dbReference type="NCBI Taxonomy" id="2562239"/>
    <lineage>
        <taxon>Eukaryota</taxon>
        <taxon>Sar</taxon>
        <taxon>Alveolata</taxon>
        <taxon>Dinophyceae</taxon>
        <taxon>Suessiales</taxon>
        <taxon>Symbiodiniaceae</taxon>
        <taxon>Effrenium</taxon>
    </lineage>
</organism>
<sequence>MKFCGGHRSIFIAAMAWVKNNQHGALWKHNETVTRVRDSIDATDWWARGSILEGLAASRGVKVNGQFGNLDMVPMEFVNILCEGPGQLSEELRRDLTVCGFVIPVPIEHDGEFRRVDWTRDDVVYMVANPILASFYRNRLERFRGLKVRIDPFLPVNCMDLLLRAIPYVTFAQVVGFSPKAAADSSLSKDDLPFEDQYNAAIIEVLQRLGYTADSSHNKEVGKVDIFVNIDNRTFGVECIMAKRGPTDHKKHRGRFDTSLYAYSNADHKALVTIGSSKSRVRERVLKTKADGVEIIGLVPNIAHTGYNILYRGAQAAEGADLVEYYVECDLVARALDTSNSIRCIQKVLRINKPAQPPGSAALQPSAAASAVWVRQLKSLDGKEFIGNAFQVKGVLANAATSAAPLCEGSPQLRVAFKSVASRFTRMPVL</sequence>
<dbReference type="EMBL" id="CAUJNA010000744">
    <property type="protein sequence ID" value="CAJ1380745.1"/>
    <property type="molecule type" value="Genomic_DNA"/>
</dbReference>
<comment type="caution">
    <text evidence="1">The sequence shown here is derived from an EMBL/GenBank/DDBJ whole genome shotgun (WGS) entry which is preliminary data.</text>
</comment>
<protein>
    <recommendedName>
        <fullName evidence="3">Restriction endonuclease</fullName>
    </recommendedName>
</protein>
<proteinExistence type="predicted"/>
<dbReference type="AlphaFoldDB" id="A0AA36MPQ7"/>
<accession>A0AA36MPQ7</accession>
<keyword evidence="2" id="KW-1185">Reference proteome</keyword>